<evidence type="ECO:0000256" key="1">
    <source>
        <dbReference type="SAM" id="MobiDB-lite"/>
    </source>
</evidence>
<evidence type="ECO:0000313" key="2">
    <source>
        <dbReference type="EMBL" id="RUS86633.1"/>
    </source>
</evidence>
<sequence length="231" mass="25465">LECNLGVPFSHLPQQGISDVNKEKRIQSSFNQQHNFQSLQTFPMIPPPSIPPSLAIFIQDSLLANRINQASKPLINTPHRIDHPFPTVQDSHKSVDMLHVNALNPLSLTPPPHAMLYPFPKPPLSSPTSPGCLTSPSSVNSAGSDRSTGNIFHDYNMKSNSAYSNFKANIPRTFFKPESMHYPNSRINTTNAMVYTDISKSNDLVARKSGQSEATIDAEQSFPKEPTAPSM</sequence>
<protein>
    <submittedName>
        <fullName evidence="2">Uncharacterized protein</fullName>
    </submittedName>
</protein>
<dbReference type="Proteomes" id="UP000271974">
    <property type="component" value="Unassembled WGS sequence"/>
</dbReference>
<comment type="caution">
    <text evidence="2">The sequence shown here is derived from an EMBL/GenBank/DDBJ whole genome shotgun (WGS) entry which is preliminary data.</text>
</comment>
<name>A0A433TYI1_ELYCH</name>
<gene>
    <name evidence="2" type="ORF">EGW08_005582</name>
</gene>
<feature type="non-terminal residue" evidence="2">
    <location>
        <position position="1"/>
    </location>
</feature>
<reference evidence="2 3" key="1">
    <citation type="submission" date="2019-01" db="EMBL/GenBank/DDBJ databases">
        <title>A draft genome assembly of the solar-powered sea slug Elysia chlorotica.</title>
        <authorList>
            <person name="Cai H."/>
            <person name="Li Q."/>
            <person name="Fang X."/>
            <person name="Li J."/>
            <person name="Curtis N.E."/>
            <person name="Altenburger A."/>
            <person name="Shibata T."/>
            <person name="Feng M."/>
            <person name="Maeda T."/>
            <person name="Schwartz J.A."/>
            <person name="Shigenobu S."/>
            <person name="Lundholm N."/>
            <person name="Nishiyama T."/>
            <person name="Yang H."/>
            <person name="Hasebe M."/>
            <person name="Li S."/>
            <person name="Pierce S.K."/>
            <person name="Wang J."/>
        </authorList>
    </citation>
    <scope>NUCLEOTIDE SEQUENCE [LARGE SCALE GENOMIC DNA]</scope>
    <source>
        <strain evidence="2">EC2010</strain>
        <tissue evidence="2">Whole organism of an adult</tissue>
    </source>
</reference>
<keyword evidence="3" id="KW-1185">Reference proteome</keyword>
<feature type="region of interest" description="Disordered" evidence="1">
    <location>
        <begin position="206"/>
        <end position="231"/>
    </location>
</feature>
<proteinExistence type="predicted"/>
<organism evidence="2 3">
    <name type="scientific">Elysia chlorotica</name>
    <name type="common">Eastern emerald elysia</name>
    <name type="synonym">Sea slug</name>
    <dbReference type="NCBI Taxonomy" id="188477"/>
    <lineage>
        <taxon>Eukaryota</taxon>
        <taxon>Metazoa</taxon>
        <taxon>Spiralia</taxon>
        <taxon>Lophotrochozoa</taxon>
        <taxon>Mollusca</taxon>
        <taxon>Gastropoda</taxon>
        <taxon>Heterobranchia</taxon>
        <taxon>Euthyneura</taxon>
        <taxon>Panpulmonata</taxon>
        <taxon>Sacoglossa</taxon>
        <taxon>Placobranchoidea</taxon>
        <taxon>Plakobranchidae</taxon>
        <taxon>Elysia</taxon>
    </lineage>
</organism>
<dbReference type="AlphaFoldDB" id="A0A433TYI1"/>
<accession>A0A433TYI1</accession>
<evidence type="ECO:0000313" key="3">
    <source>
        <dbReference type="Proteomes" id="UP000271974"/>
    </source>
</evidence>
<dbReference type="EMBL" id="RQTK01000132">
    <property type="protein sequence ID" value="RUS86633.1"/>
    <property type="molecule type" value="Genomic_DNA"/>
</dbReference>
<feature type="non-terminal residue" evidence="2">
    <location>
        <position position="231"/>
    </location>
</feature>